<sequence>MKAPNSILWIIVSFAGFLLFVVFFYVLIIAGKDITISPPVYFFLIVIIALAATAILAGAMRSVARYNQTSPSKSLYVSGPAVIFFIIIYLGYVYRPTPDADPANLTILFREAGKSKKVVTGGTVNITIGEYNETRQIDNNGKALFTAISANHKGQVIEDMTVDVQGYSAVVDSTYRLNKTGSNTNVTVYLKKDAYFTKIRGRVTRLNKSGNTREGIPQLSIQIETLDSLVTTDSTGGFSAVVPVKPGTEVRFIVLDKNKEIYNSLRFVTDDQFLNIGIK</sequence>
<proteinExistence type="predicted"/>
<dbReference type="Proteomes" id="UP001247620">
    <property type="component" value="Unassembled WGS sequence"/>
</dbReference>
<keyword evidence="3" id="KW-1185">Reference proteome</keyword>
<evidence type="ECO:0000256" key="1">
    <source>
        <dbReference type="SAM" id="Phobius"/>
    </source>
</evidence>
<accession>A0ABU1T557</accession>
<keyword evidence="1" id="KW-0472">Membrane</keyword>
<protein>
    <recommendedName>
        <fullName evidence="4">Carboxypeptidase regulatory-like domain-containing protein</fullName>
    </recommendedName>
</protein>
<feature type="transmembrane region" description="Helical" evidence="1">
    <location>
        <begin position="7"/>
        <end position="28"/>
    </location>
</feature>
<name>A0ABU1T557_9SPHI</name>
<evidence type="ECO:0000313" key="3">
    <source>
        <dbReference type="Proteomes" id="UP001247620"/>
    </source>
</evidence>
<feature type="transmembrane region" description="Helical" evidence="1">
    <location>
        <begin position="75"/>
        <end position="94"/>
    </location>
</feature>
<evidence type="ECO:0000313" key="2">
    <source>
        <dbReference type="EMBL" id="MDR6940502.1"/>
    </source>
</evidence>
<reference evidence="2 3" key="1">
    <citation type="submission" date="2023-07" db="EMBL/GenBank/DDBJ databases">
        <title>Sorghum-associated microbial communities from plants grown in Nebraska, USA.</title>
        <authorList>
            <person name="Schachtman D."/>
        </authorList>
    </citation>
    <scope>NUCLEOTIDE SEQUENCE [LARGE SCALE GENOMIC DNA]</scope>
    <source>
        <strain evidence="2 3">3262</strain>
    </source>
</reference>
<keyword evidence="1" id="KW-0812">Transmembrane</keyword>
<evidence type="ECO:0008006" key="4">
    <source>
        <dbReference type="Google" id="ProtNLM"/>
    </source>
</evidence>
<dbReference type="RefSeq" id="WP_310091216.1">
    <property type="nucleotide sequence ID" value="NZ_JAVDUU010000001.1"/>
</dbReference>
<feature type="transmembrane region" description="Helical" evidence="1">
    <location>
        <begin position="40"/>
        <end position="63"/>
    </location>
</feature>
<gene>
    <name evidence="2" type="ORF">J2W55_000330</name>
</gene>
<dbReference type="EMBL" id="JAVDUU010000001">
    <property type="protein sequence ID" value="MDR6940502.1"/>
    <property type="molecule type" value="Genomic_DNA"/>
</dbReference>
<comment type="caution">
    <text evidence="2">The sequence shown here is derived from an EMBL/GenBank/DDBJ whole genome shotgun (WGS) entry which is preliminary data.</text>
</comment>
<organism evidence="2 3">
    <name type="scientific">Mucilaginibacter pocheonensis</name>
    <dbReference type="NCBI Taxonomy" id="398050"/>
    <lineage>
        <taxon>Bacteria</taxon>
        <taxon>Pseudomonadati</taxon>
        <taxon>Bacteroidota</taxon>
        <taxon>Sphingobacteriia</taxon>
        <taxon>Sphingobacteriales</taxon>
        <taxon>Sphingobacteriaceae</taxon>
        <taxon>Mucilaginibacter</taxon>
    </lineage>
</organism>
<keyword evidence="1" id="KW-1133">Transmembrane helix</keyword>